<sequence precursor="true">MKDAFANTHRFIVALATITTLAASPSNPSHATDWTIPVAGNAFQTAPNPGGRGFRRDSTIAWSEPDRVYSIFFRVDRPAVLDLALRARAADAPGTLAVRAADQAFDTVIRSPDFSANPVGRIEVPEAGYVRVDLQGVRRGGRVYADVRDLVVASDTDGLTLDYVQSNSGNMFYWGRRGPSVHLRYEVPRDQTLQYAYSELTVPAGQDPIGSYFMTNGFGEGYFGIQVNSPTERRVLFSVWSPFKTDNPRDIPKEQQIVMLAKGPGVHVGEFGNEGSGGQSYLVYPWKAGTTYRFLTEVRPDGKGNTIYSSWFGDKSQNTWRLIASFRRPKTDTHLTGFHGFLENFSPTYGHIGRRANYGNVWVRDVNQQWHQCTRARFSVDATGRGRHRLDFTGGADGDHFFLRNCGFFDETGRPGETFTRQSTADAQPDIDFDALPRG</sequence>
<gene>
    <name evidence="4" type="ORF">Enr13x_03580</name>
</gene>
<dbReference type="EMBL" id="CP037423">
    <property type="protein sequence ID" value="QDV40552.1"/>
    <property type="molecule type" value="Genomic_DNA"/>
</dbReference>
<evidence type="ECO:0000259" key="3">
    <source>
        <dbReference type="Pfam" id="PF16871"/>
    </source>
</evidence>
<feature type="chain" id="PRO_5022239188" description="DUF5077 domain-containing protein" evidence="2">
    <location>
        <begin position="32"/>
        <end position="439"/>
    </location>
</feature>
<keyword evidence="5" id="KW-1185">Reference proteome</keyword>
<dbReference type="Proteomes" id="UP000319004">
    <property type="component" value="Chromosome"/>
</dbReference>
<dbReference type="AlphaFoldDB" id="A0A518HI87"/>
<name>A0A518HI87_9BACT</name>
<feature type="region of interest" description="Disordered" evidence="1">
    <location>
        <begin position="415"/>
        <end position="439"/>
    </location>
</feature>
<protein>
    <recommendedName>
        <fullName evidence="3">DUF5077 domain-containing protein</fullName>
    </recommendedName>
</protein>
<evidence type="ECO:0000313" key="5">
    <source>
        <dbReference type="Proteomes" id="UP000319004"/>
    </source>
</evidence>
<evidence type="ECO:0000256" key="2">
    <source>
        <dbReference type="SAM" id="SignalP"/>
    </source>
</evidence>
<reference evidence="4 5" key="1">
    <citation type="submission" date="2019-03" db="EMBL/GenBank/DDBJ databases">
        <title>Deep-cultivation of Planctomycetes and their phenomic and genomic characterization uncovers novel biology.</title>
        <authorList>
            <person name="Wiegand S."/>
            <person name="Jogler M."/>
            <person name="Boedeker C."/>
            <person name="Pinto D."/>
            <person name="Vollmers J."/>
            <person name="Rivas-Marin E."/>
            <person name="Kohn T."/>
            <person name="Peeters S.H."/>
            <person name="Heuer A."/>
            <person name="Rast P."/>
            <person name="Oberbeckmann S."/>
            <person name="Bunk B."/>
            <person name="Jeske O."/>
            <person name="Meyerdierks A."/>
            <person name="Storesund J.E."/>
            <person name="Kallscheuer N."/>
            <person name="Luecker S."/>
            <person name="Lage O.M."/>
            <person name="Pohl T."/>
            <person name="Merkel B.J."/>
            <person name="Hornburger P."/>
            <person name="Mueller R.-W."/>
            <person name="Bruemmer F."/>
            <person name="Labrenz M."/>
            <person name="Spormann A.M."/>
            <person name="Op den Camp H."/>
            <person name="Overmann J."/>
            <person name="Amann R."/>
            <person name="Jetten M.S.M."/>
            <person name="Mascher T."/>
            <person name="Medema M.H."/>
            <person name="Devos D.P."/>
            <person name="Kaster A.-K."/>
            <person name="Ovreas L."/>
            <person name="Rohde M."/>
            <person name="Galperin M.Y."/>
            <person name="Jogler C."/>
        </authorList>
    </citation>
    <scope>NUCLEOTIDE SEQUENCE [LARGE SCALE GENOMIC DNA]</scope>
    <source>
        <strain evidence="4 5">Enr13</strain>
    </source>
</reference>
<organism evidence="4 5">
    <name type="scientific">Stieleria neptunia</name>
    <dbReference type="NCBI Taxonomy" id="2527979"/>
    <lineage>
        <taxon>Bacteria</taxon>
        <taxon>Pseudomonadati</taxon>
        <taxon>Planctomycetota</taxon>
        <taxon>Planctomycetia</taxon>
        <taxon>Pirellulales</taxon>
        <taxon>Pirellulaceae</taxon>
        <taxon>Stieleria</taxon>
    </lineage>
</organism>
<evidence type="ECO:0000313" key="4">
    <source>
        <dbReference type="EMBL" id="QDV40552.1"/>
    </source>
</evidence>
<dbReference type="InterPro" id="IPR031712">
    <property type="entry name" value="DUF5077"/>
</dbReference>
<dbReference type="Pfam" id="PF16871">
    <property type="entry name" value="DUF5077"/>
    <property type="match status" value="1"/>
</dbReference>
<feature type="signal peptide" evidence="2">
    <location>
        <begin position="1"/>
        <end position="31"/>
    </location>
</feature>
<dbReference type="Pfam" id="PF11958">
    <property type="entry name" value="DUF3472"/>
    <property type="match status" value="1"/>
</dbReference>
<evidence type="ECO:0000256" key="1">
    <source>
        <dbReference type="SAM" id="MobiDB-lite"/>
    </source>
</evidence>
<dbReference type="InterPro" id="IPR021862">
    <property type="entry name" value="DUF3472"/>
</dbReference>
<feature type="domain" description="DUF5077" evidence="3">
    <location>
        <begin position="36"/>
        <end position="156"/>
    </location>
</feature>
<dbReference type="KEGG" id="snep:Enr13x_03580"/>
<keyword evidence="2" id="KW-0732">Signal</keyword>
<accession>A0A518HI87</accession>
<proteinExistence type="predicted"/>
<dbReference type="RefSeq" id="WP_231744045.1">
    <property type="nucleotide sequence ID" value="NZ_CP037423.1"/>
</dbReference>